<comment type="caution">
    <text evidence="4">The sequence shown here is derived from an EMBL/GenBank/DDBJ whole genome shotgun (WGS) entry which is preliminary data.</text>
</comment>
<evidence type="ECO:0000256" key="2">
    <source>
        <dbReference type="ARBA" id="ARBA00023027"/>
    </source>
</evidence>
<dbReference type="SUPFAM" id="SSF51735">
    <property type="entry name" value="NAD(P)-binding Rossmann-fold domains"/>
    <property type="match status" value="1"/>
</dbReference>
<dbReference type="Pfam" id="PF02826">
    <property type="entry name" value="2-Hacid_dh_C"/>
    <property type="match status" value="1"/>
</dbReference>
<dbReference type="PANTHER" id="PTHR43333">
    <property type="entry name" value="2-HACID_DH_C DOMAIN-CONTAINING PROTEIN"/>
    <property type="match status" value="1"/>
</dbReference>
<dbReference type="CDD" id="cd05300">
    <property type="entry name" value="2-Hacid_dh_1"/>
    <property type="match status" value="1"/>
</dbReference>
<dbReference type="InterPro" id="IPR006140">
    <property type="entry name" value="D-isomer_DH_NAD-bd"/>
</dbReference>
<dbReference type="FunFam" id="3.40.50.720:FF:000363">
    <property type="entry name" value="D-isomer specific 2-hydroxyacid dehydrogenase"/>
    <property type="match status" value="1"/>
</dbReference>
<keyword evidence="2" id="KW-0520">NAD</keyword>
<dbReference type="VEuPathDB" id="FungiDB:H310_01345"/>
<accession>A0A3R7D581</accession>
<dbReference type="GO" id="GO:0051287">
    <property type="term" value="F:NAD binding"/>
    <property type="evidence" value="ECO:0007669"/>
    <property type="project" value="InterPro"/>
</dbReference>
<dbReference type="Gene3D" id="3.40.50.720">
    <property type="entry name" value="NAD(P)-binding Rossmann-like Domain"/>
    <property type="match status" value="2"/>
</dbReference>
<dbReference type="AlphaFoldDB" id="A0A3R7D581"/>
<dbReference type="InterPro" id="IPR036291">
    <property type="entry name" value="NAD(P)-bd_dom_sf"/>
</dbReference>
<protein>
    <recommendedName>
        <fullName evidence="3">D-isomer specific 2-hydroxyacid dehydrogenase NAD-binding domain-containing protein</fullName>
    </recommendedName>
</protein>
<evidence type="ECO:0000256" key="1">
    <source>
        <dbReference type="ARBA" id="ARBA00023002"/>
    </source>
</evidence>
<evidence type="ECO:0000259" key="3">
    <source>
        <dbReference type="Pfam" id="PF02826"/>
    </source>
</evidence>
<evidence type="ECO:0000313" key="5">
    <source>
        <dbReference type="Proteomes" id="UP000285060"/>
    </source>
</evidence>
<reference evidence="4 5" key="1">
    <citation type="submission" date="2018-08" db="EMBL/GenBank/DDBJ databases">
        <title>Aphanomyces genome sequencing and annotation.</title>
        <authorList>
            <person name="Minardi D."/>
            <person name="Oidtmann B."/>
            <person name="Van Der Giezen M."/>
            <person name="Studholme D.J."/>
        </authorList>
    </citation>
    <scope>NUCLEOTIDE SEQUENCE [LARGE SCALE GENOMIC DNA]</scope>
    <source>
        <strain evidence="4 5">NJM0002</strain>
    </source>
</reference>
<dbReference type="EMBL" id="QUSY01000078">
    <property type="protein sequence ID" value="RHY33389.1"/>
    <property type="molecule type" value="Genomic_DNA"/>
</dbReference>
<organism evidence="4 5">
    <name type="scientific">Aphanomyces invadans</name>
    <dbReference type="NCBI Taxonomy" id="157072"/>
    <lineage>
        <taxon>Eukaryota</taxon>
        <taxon>Sar</taxon>
        <taxon>Stramenopiles</taxon>
        <taxon>Oomycota</taxon>
        <taxon>Saprolegniomycetes</taxon>
        <taxon>Saprolegniales</taxon>
        <taxon>Verrucalvaceae</taxon>
        <taxon>Aphanomyces</taxon>
    </lineage>
</organism>
<keyword evidence="5" id="KW-1185">Reference proteome</keyword>
<proteinExistence type="predicted"/>
<keyword evidence="1" id="KW-0560">Oxidoreductase</keyword>
<gene>
    <name evidence="4" type="ORF">DYB32_001676</name>
</gene>
<sequence>MSATSMRIPVISNIPLLSEKVRAALALLPSSTGAVIDVVPVNSAVLSGPGSIDVATLELLRNAKVILGDPKLVISALPHAPRVEWVQSTFAGVEVILTQPRRDFTLSRAGGIMGQHMAQYVLGWIISKERMFHLAPVHQANKEFRSKDMRYRHFQNVTVGILGFGDIGTAIATLVSTAGFRVIGLKRSSGTPSGTLTSRIPTTTDLHEVLSVADYVVNVLPSTEQTRNLLSGNAFQACQTKKPCFINVGRGDVVDEASLVVALDKSWLSSAVLDVFAVEPLPAESALWVRKDVVITPHVAALSMPEDVAGVFARNLSHFQAGESLEYTFKWSHGY</sequence>
<dbReference type="Proteomes" id="UP000285060">
    <property type="component" value="Unassembled WGS sequence"/>
</dbReference>
<dbReference type="GO" id="GO:0016491">
    <property type="term" value="F:oxidoreductase activity"/>
    <property type="evidence" value="ECO:0007669"/>
    <property type="project" value="UniProtKB-KW"/>
</dbReference>
<dbReference type="PANTHER" id="PTHR43333:SF1">
    <property type="entry name" value="D-ISOMER SPECIFIC 2-HYDROXYACID DEHYDROGENASE NAD-BINDING DOMAIN-CONTAINING PROTEIN"/>
    <property type="match status" value="1"/>
</dbReference>
<evidence type="ECO:0000313" key="4">
    <source>
        <dbReference type="EMBL" id="RHY33389.1"/>
    </source>
</evidence>
<name>A0A3R7D581_9STRA</name>
<feature type="domain" description="D-isomer specific 2-hydroxyacid dehydrogenase NAD-binding" evidence="3">
    <location>
        <begin position="126"/>
        <end position="300"/>
    </location>
</feature>